<organism evidence="1">
    <name type="scientific">Dichomitus squalens</name>
    <dbReference type="NCBI Taxonomy" id="114155"/>
    <lineage>
        <taxon>Eukaryota</taxon>
        <taxon>Fungi</taxon>
        <taxon>Dikarya</taxon>
        <taxon>Basidiomycota</taxon>
        <taxon>Agaricomycotina</taxon>
        <taxon>Agaricomycetes</taxon>
        <taxon>Polyporales</taxon>
        <taxon>Polyporaceae</taxon>
        <taxon>Dichomitus</taxon>
    </lineage>
</organism>
<dbReference type="EMBL" id="ML143546">
    <property type="protein sequence ID" value="TBU22342.1"/>
    <property type="molecule type" value="Genomic_DNA"/>
</dbReference>
<name>A0A4Q9M8W0_9APHY</name>
<dbReference type="OrthoDB" id="2764253at2759"/>
<sequence length="296" mass="33215">MSLVLRPSEHQVQRATLALLNRRRFRMSEDGYCILCVLRWHKRPRATKEAGTGSKARRNMVQGGSSHLVLKSAREWRPRLREVHEMKSSVISLGLSAYVHGLNGYRVIEQVPYNDGTRRQRDLCSITFNVALSQANEGNFRGADLPAFVYLACQALPEDLHIHVHLVGLRSSDLRQGVSLGGGCVTKGDLARRIAMEVTAILDTIKRSSQIQYEGRDVSLEDLFLVDVVQKSPKYVQPTLALRWDGHAPGNLNPVQDYMMVVLCGNEDGVPLVFWKGERRREVESRMLGNSDVSPG</sequence>
<gene>
    <name evidence="1" type="ORF">BD311DRAFT_782367</name>
</gene>
<accession>A0A4Q9M8W0</accession>
<protein>
    <submittedName>
        <fullName evidence="1">Uncharacterized protein</fullName>
    </submittedName>
</protein>
<reference evidence="1" key="1">
    <citation type="submission" date="2019-01" db="EMBL/GenBank/DDBJ databases">
        <title>Draft genome sequences of three monokaryotic isolates of the white-rot basidiomycete fungus Dichomitus squalens.</title>
        <authorList>
            <consortium name="DOE Joint Genome Institute"/>
            <person name="Lopez S.C."/>
            <person name="Andreopoulos B."/>
            <person name="Pangilinan J."/>
            <person name="Lipzen A."/>
            <person name="Riley R."/>
            <person name="Ahrendt S."/>
            <person name="Ng V."/>
            <person name="Barry K."/>
            <person name="Daum C."/>
            <person name="Grigoriev I.V."/>
            <person name="Hilden K.S."/>
            <person name="Makela M.R."/>
            <person name="de Vries R.P."/>
        </authorList>
    </citation>
    <scope>NUCLEOTIDE SEQUENCE [LARGE SCALE GENOMIC DNA]</scope>
    <source>
        <strain evidence="1">OM18370.1</strain>
    </source>
</reference>
<evidence type="ECO:0000313" key="1">
    <source>
        <dbReference type="EMBL" id="TBU22342.1"/>
    </source>
</evidence>
<dbReference type="Proteomes" id="UP000292957">
    <property type="component" value="Unassembled WGS sequence"/>
</dbReference>
<proteinExistence type="predicted"/>
<dbReference type="AlphaFoldDB" id="A0A4Q9M8W0"/>